<feature type="chain" id="PRO_5002081424" evidence="2">
    <location>
        <begin position="23"/>
        <end position="85"/>
    </location>
</feature>
<reference evidence="4 5" key="1">
    <citation type="submission" date="2014-11" db="EMBL/GenBank/DDBJ databases">
        <title>Genome sequencing of Pantoea rodasii ND03.</title>
        <authorList>
            <person name="Muhamad Yunos N.Y."/>
            <person name="Chan K.-G."/>
        </authorList>
    </citation>
    <scope>NUCLEOTIDE SEQUENCE [LARGE SCALE GENOMIC DNA]</scope>
    <source>
        <strain evidence="4 5">ND03</strain>
    </source>
</reference>
<keyword evidence="1 2" id="KW-0732">Signal</keyword>
<dbReference type="RefSeq" id="WP_039336118.1">
    <property type="nucleotide sequence ID" value="NZ_JTJJ01000117.1"/>
</dbReference>
<sequence length="85" mass="8704">MKSIKMTLAAVALSSIAFGSMAAELVNEAPLNQQQVGVISASGSTNLTSLENQLSEKANAAGAKSFRITSTSGNNKLNGTAVIYN</sequence>
<dbReference type="EMBL" id="JTJJ01000117">
    <property type="protein sequence ID" value="KHJ65646.1"/>
    <property type="molecule type" value="Genomic_DNA"/>
</dbReference>
<organism evidence="4 5">
    <name type="scientific">Pantoea rodasii</name>
    <dbReference type="NCBI Taxonomy" id="1076549"/>
    <lineage>
        <taxon>Bacteria</taxon>
        <taxon>Pseudomonadati</taxon>
        <taxon>Pseudomonadota</taxon>
        <taxon>Gammaproteobacteria</taxon>
        <taxon>Enterobacterales</taxon>
        <taxon>Erwiniaceae</taxon>
        <taxon>Pantoea</taxon>
    </lineage>
</organism>
<dbReference type="Pfam" id="PF07338">
    <property type="entry name" value="YdgH_BhsA-like"/>
    <property type="match status" value="1"/>
</dbReference>
<accession>A0A0B1R1X0</accession>
<dbReference type="Gene3D" id="3.30.1660.10">
    <property type="entry name" value="Flavin-binding protein dodecin"/>
    <property type="match status" value="1"/>
</dbReference>
<name>A0A0B1R1X0_9GAMM</name>
<dbReference type="AlphaFoldDB" id="A0A0B1R1X0"/>
<dbReference type="PANTHER" id="PTHR34156">
    <property type="entry name" value="OUTER MEMBRANE PROTEIN-RELATED-RELATED"/>
    <property type="match status" value="1"/>
</dbReference>
<evidence type="ECO:0000256" key="2">
    <source>
        <dbReference type="SAM" id="SignalP"/>
    </source>
</evidence>
<feature type="domain" description="YdgH/BhsA/McbA-like" evidence="3">
    <location>
        <begin position="34"/>
        <end position="85"/>
    </location>
</feature>
<evidence type="ECO:0000313" key="4">
    <source>
        <dbReference type="EMBL" id="KHJ65646.1"/>
    </source>
</evidence>
<dbReference type="SUPFAM" id="SSF159871">
    <property type="entry name" value="YdgH-like"/>
    <property type="match status" value="1"/>
</dbReference>
<proteinExistence type="predicted"/>
<evidence type="ECO:0000313" key="5">
    <source>
        <dbReference type="Proteomes" id="UP000030853"/>
    </source>
</evidence>
<dbReference type="NCBIfam" id="NF047859">
    <property type="entry name" value="StressCuResBhsA"/>
    <property type="match status" value="1"/>
</dbReference>
<evidence type="ECO:0000256" key="1">
    <source>
        <dbReference type="ARBA" id="ARBA00022729"/>
    </source>
</evidence>
<dbReference type="Proteomes" id="UP000030853">
    <property type="component" value="Unassembled WGS sequence"/>
</dbReference>
<dbReference type="InterPro" id="IPR025543">
    <property type="entry name" value="Dodecin-like"/>
</dbReference>
<comment type="caution">
    <text evidence="4">The sequence shown here is derived from an EMBL/GenBank/DDBJ whole genome shotgun (WGS) entry which is preliminary data.</text>
</comment>
<dbReference type="InterPro" id="IPR036275">
    <property type="entry name" value="YdgH-like_sf"/>
</dbReference>
<dbReference type="InterPro" id="IPR051096">
    <property type="entry name" value="BhsA/McbA_stress_biofilm_assoc"/>
</dbReference>
<feature type="signal peptide" evidence="2">
    <location>
        <begin position="1"/>
        <end position="22"/>
    </location>
</feature>
<dbReference type="InterPro" id="IPR010854">
    <property type="entry name" value="YdgH/BhsA/McbA-like_dom"/>
</dbReference>
<gene>
    <name evidence="4" type="ORF">QU24_23330</name>
</gene>
<protein>
    <submittedName>
        <fullName evidence="4">Membrane protein</fullName>
    </submittedName>
</protein>
<evidence type="ECO:0000259" key="3">
    <source>
        <dbReference type="Pfam" id="PF07338"/>
    </source>
</evidence>